<gene>
    <name evidence="1" type="ORF">GMARGA_LOCUS17023</name>
</gene>
<organism evidence="1 2">
    <name type="scientific">Gigaspora margarita</name>
    <dbReference type="NCBI Taxonomy" id="4874"/>
    <lineage>
        <taxon>Eukaryota</taxon>
        <taxon>Fungi</taxon>
        <taxon>Fungi incertae sedis</taxon>
        <taxon>Mucoromycota</taxon>
        <taxon>Glomeromycotina</taxon>
        <taxon>Glomeromycetes</taxon>
        <taxon>Diversisporales</taxon>
        <taxon>Gigasporaceae</taxon>
        <taxon>Gigaspora</taxon>
    </lineage>
</organism>
<keyword evidence="2" id="KW-1185">Reference proteome</keyword>
<dbReference type="EMBL" id="CAJVQB010012635">
    <property type="protein sequence ID" value="CAG8756935.1"/>
    <property type="molecule type" value="Genomic_DNA"/>
</dbReference>
<evidence type="ECO:0000313" key="1">
    <source>
        <dbReference type="EMBL" id="CAG8756935.1"/>
    </source>
</evidence>
<sequence length="292" mass="34309">MVLVSNIEKQNQQTVQNVIVEAHSNLFDDNYSIPEPEAHLPSDNDYLSDNNFASENEVATHSKHKQKNDKIHDMQKKIDEMYADWKSVGFSSNMGKDNKWIKNAIGQSIYCIIEKVKYPNDEHIMEVCYDLLLDMYREAFQNKIKNNGWQYFFNKHQAQRFAHQVLSNIVQCIKNTIHSEFLDLTKPKTENQQVSHDKEHKFKDANITRECYMKLNKPVDINNNLHYTYFNLIIDCAFTDPATEKNSITFGIVVALNYLDPTKKVNMVPSEVVEWMNYFLEKMQVNESEEYK</sequence>
<comment type="caution">
    <text evidence="1">The sequence shown here is derived from an EMBL/GenBank/DDBJ whole genome shotgun (WGS) entry which is preliminary data.</text>
</comment>
<reference evidence="1 2" key="1">
    <citation type="submission" date="2021-06" db="EMBL/GenBank/DDBJ databases">
        <authorList>
            <person name="Kallberg Y."/>
            <person name="Tangrot J."/>
            <person name="Rosling A."/>
        </authorList>
    </citation>
    <scope>NUCLEOTIDE SEQUENCE [LARGE SCALE GENOMIC DNA]</scope>
    <source>
        <strain evidence="1 2">120-4 pot B 10/14</strain>
    </source>
</reference>
<protein>
    <submittedName>
        <fullName evidence="1">27502_t:CDS:1</fullName>
    </submittedName>
</protein>
<accession>A0ABN7VD63</accession>
<name>A0ABN7VD63_GIGMA</name>
<proteinExistence type="predicted"/>
<dbReference type="Proteomes" id="UP000789901">
    <property type="component" value="Unassembled WGS sequence"/>
</dbReference>
<evidence type="ECO:0000313" key="2">
    <source>
        <dbReference type="Proteomes" id="UP000789901"/>
    </source>
</evidence>